<reference evidence="16" key="2">
    <citation type="submission" date="2025-08" db="UniProtKB">
        <authorList>
            <consortium name="Ensembl"/>
        </authorList>
    </citation>
    <scope>IDENTIFICATION</scope>
</reference>
<dbReference type="STRING" id="7897.ENSLACP00000007353"/>
<dbReference type="EMBL" id="AFYH01149485">
    <property type="status" value="NOT_ANNOTATED_CDS"/>
    <property type="molecule type" value="Genomic_DNA"/>
</dbReference>
<dbReference type="InParanoid" id="H3ACI2"/>
<evidence type="ECO:0000256" key="11">
    <source>
        <dbReference type="ARBA" id="ARBA00056009"/>
    </source>
</evidence>
<keyword evidence="6 15" id="KW-1133">Transmembrane helix</keyword>
<dbReference type="Gene3D" id="1.20.1280.290">
    <property type="match status" value="2"/>
</dbReference>
<evidence type="ECO:0000256" key="6">
    <source>
        <dbReference type="ARBA" id="ARBA00022989"/>
    </source>
</evidence>
<keyword evidence="9" id="KW-0458">Lysosome</keyword>
<dbReference type="GO" id="GO:0015189">
    <property type="term" value="F:L-lysine transmembrane transporter activity"/>
    <property type="evidence" value="ECO:0007669"/>
    <property type="project" value="TreeGrafter"/>
</dbReference>
<evidence type="ECO:0000256" key="8">
    <source>
        <dbReference type="ARBA" id="ARBA00023180"/>
    </source>
</evidence>
<dbReference type="OMA" id="DMCIFIQ"/>
<proteinExistence type="inferred from homology"/>
<comment type="similarity">
    <text evidence="10">Belongs to the laat-1 family.</text>
</comment>
<evidence type="ECO:0000313" key="17">
    <source>
        <dbReference type="Proteomes" id="UP000008672"/>
    </source>
</evidence>
<dbReference type="GeneTree" id="ENSGT00390000003344"/>
<evidence type="ECO:0000256" key="14">
    <source>
        <dbReference type="ARBA" id="ARBA00081269"/>
    </source>
</evidence>
<gene>
    <name evidence="16" type="primary">SLC66A1</name>
</gene>
<keyword evidence="17" id="KW-1185">Reference proteome</keyword>
<accession>H3ACI2</accession>
<feature type="transmembrane region" description="Helical" evidence="15">
    <location>
        <begin position="51"/>
        <end position="70"/>
    </location>
</feature>
<evidence type="ECO:0000256" key="4">
    <source>
        <dbReference type="ARBA" id="ARBA00022737"/>
    </source>
</evidence>
<evidence type="ECO:0000256" key="9">
    <source>
        <dbReference type="ARBA" id="ARBA00023228"/>
    </source>
</evidence>
<evidence type="ECO:0000256" key="1">
    <source>
        <dbReference type="ARBA" id="ARBA00004155"/>
    </source>
</evidence>
<dbReference type="SMART" id="SM00679">
    <property type="entry name" value="CTNS"/>
    <property type="match status" value="2"/>
</dbReference>
<comment type="subcellular location">
    <subcellularLocation>
        <location evidence="1">Lysosome membrane</location>
        <topology evidence="1">Multi-pass membrane protein</topology>
    </subcellularLocation>
</comment>
<evidence type="ECO:0000313" key="16">
    <source>
        <dbReference type="Ensembl" id="ENSLACP00000007353.1"/>
    </source>
</evidence>
<keyword evidence="8" id="KW-0325">Glycoprotein</keyword>
<feature type="transmembrane region" description="Helical" evidence="15">
    <location>
        <begin position="196"/>
        <end position="215"/>
    </location>
</feature>
<dbReference type="eggNOG" id="KOG2913">
    <property type="taxonomic scope" value="Eukaryota"/>
</dbReference>
<dbReference type="FunCoup" id="H3ACI2">
    <property type="interactions" value="331"/>
</dbReference>
<evidence type="ECO:0000256" key="15">
    <source>
        <dbReference type="SAM" id="Phobius"/>
    </source>
</evidence>
<reference evidence="17" key="1">
    <citation type="submission" date="2011-08" db="EMBL/GenBank/DDBJ databases">
        <title>The draft genome of Latimeria chalumnae.</title>
        <authorList>
            <person name="Di Palma F."/>
            <person name="Alfoldi J."/>
            <person name="Johnson J."/>
            <person name="Berlin A."/>
            <person name="Gnerre S."/>
            <person name="Jaffe D."/>
            <person name="MacCallum I."/>
            <person name="Young S."/>
            <person name="Walker B.J."/>
            <person name="Lander E."/>
            <person name="Lindblad-Toh K."/>
        </authorList>
    </citation>
    <scope>NUCLEOTIDE SEQUENCE [LARGE SCALE GENOMIC DNA]</scope>
    <source>
        <strain evidence="17">Wild caught</strain>
    </source>
</reference>
<dbReference type="GO" id="GO:0005765">
    <property type="term" value="C:lysosomal membrane"/>
    <property type="evidence" value="ECO:0007669"/>
    <property type="project" value="UniProtKB-SubCell"/>
</dbReference>
<dbReference type="PANTHER" id="PTHR16201">
    <property type="entry name" value="SEVEN TRANSMEMBRANE PROTEIN 1-RELATED"/>
    <property type="match status" value="1"/>
</dbReference>
<feature type="transmembrane region" description="Helical" evidence="15">
    <location>
        <begin position="275"/>
        <end position="295"/>
    </location>
</feature>
<keyword evidence="5" id="KW-0029">Amino-acid transport</keyword>
<dbReference type="InterPro" id="IPR006603">
    <property type="entry name" value="PQ-loop_rpt"/>
</dbReference>
<keyword evidence="2" id="KW-0813">Transport</keyword>
<reference evidence="16" key="3">
    <citation type="submission" date="2025-09" db="UniProtKB">
        <authorList>
            <consortium name="Ensembl"/>
        </authorList>
    </citation>
    <scope>IDENTIFICATION</scope>
</reference>
<protein>
    <recommendedName>
        <fullName evidence="12">Lysosomal amino acid transporter 1 homolog</fullName>
    </recommendedName>
    <alternativeName>
        <fullName evidence="13">PQ-loop repeat-containing protein 2</fullName>
    </alternativeName>
    <alternativeName>
        <fullName evidence="14">Solute carrier family 66 member 1</fullName>
    </alternativeName>
</protein>
<sequence length="318" mass="35685">HTANMDGKLTRGTLGSLFPHGNFTVDCPNGSRWAWNIFYECAIDDRDMTSIIMGLLSILCFMLSSLPQFYRSWRAGNMDKALSLWFLLGWLGGDSCNLIGSFLADQLPLQNGIVMVAFFFFFFFFLMLLLFFFFFFKDQKNRHSTMINAACLLVVLGMVGTSPWLQRTDSQSLGPVEFKRRTLLSTAADKNGCEAFTTKEIIGFVIGSVSSLLYLSSRIPQIYTNFLRKSTEGVSFSLFAFIILGNIAYGLSVLLKNPDRGQAESNYVVHHIPWVVGSLGTLTLDTIIACQFLIYRKNSILEKKNVSLFFSTVSIVGL</sequence>
<dbReference type="InterPro" id="IPR051415">
    <property type="entry name" value="LAAT-1"/>
</dbReference>
<dbReference type="FunFam" id="1.20.1280.290:FF:000009">
    <property type="entry name" value="PQ loop repeat family protein"/>
    <property type="match status" value="1"/>
</dbReference>
<feature type="transmembrane region" description="Helical" evidence="15">
    <location>
        <begin position="112"/>
        <end position="135"/>
    </location>
</feature>
<feature type="transmembrane region" description="Helical" evidence="15">
    <location>
        <begin position="147"/>
        <end position="165"/>
    </location>
</feature>
<evidence type="ECO:0000256" key="5">
    <source>
        <dbReference type="ARBA" id="ARBA00022970"/>
    </source>
</evidence>
<feature type="transmembrane region" description="Helical" evidence="15">
    <location>
        <begin position="236"/>
        <end position="255"/>
    </location>
</feature>
<dbReference type="EMBL" id="AFYH01149488">
    <property type="status" value="NOT_ANNOTATED_CDS"/>
    <property type="molecule type" value="Genomic_DNA"/>
</dbReference>
<evidence type="ECO:0000256" key="7">
    <source>
        <dbReference type="ARBA" id="ARBA00023136"/>
    </source>
</evidence>
<dbReference type="Pfam" id="PF04193">
    <property type="entry name" value="PQ-loop"/>
    <property type="match status" value="2"/>
</dbReference>
<organism evidence="16 17">
    <name type="scientific">Latimeria chalumnae</name>
    <name type="common">Coelacanth</name>
    <dbReference type="NCBI Taxonomy" id="7897"/>
    <lineage>
        <taxon>Eukaryota</taxon>
        <taxon>Metazoa</taxon>
        <taxon>Chordata</taxon>
        <taxon>Craniata</taxon>
        <taxon>Vertebrata</taxon>
        <taxon>Euteleostomi</taxon>
        <taxon>Coelacanthiformes</taxon>
        <taxon>Coelacanthidae</taxon>
        <taxon>Latimeria</taxon>
    </lineage>
</organism>
<dbReference type="FunFam" id="1.20.1280.290:FF:000017">
    <property type="entry name" value="lysosomal amino acid transporter 1 homolog"/>
    <property type="match status" value="1"/>
</dbReference>
<keyword evidence="4" id="KW-0677">Repeat</keyword>
<comment type="function">
    <text evidence="11">Amino acid transporter that specifically mediates the pH-dependent export of the cationic amino acids arginine, histidine and lysine from lysosomes.</text>
</comment>
<name>H3ACI2_LATCH</name>
<evidence type="ECO:0000256" key="10">
    <source>
        <dbReference type="ARBA" id="ARBA00038039"/>
    </source>
</evidence>
<evidence type="ECO:0000256" key="3">
    <source>
        <dbReference type="ARBA" id="ARBA00022692"/>
    </source>
</evidence>
<evidence type="ECO:0000256" key="2">
    <source>
        <dbReference type="ARBA" id="ARBA00022448"/>
    </source>
</evidence>
<keyword evidence="7 15" id="KW-0472">Membrane</keyword>
<dbReference type="Proteomes" id="UP000008672">
    <property type="component" value="Unassembled WGS sequence"/>
</dbReference>
<evidence type="ECO:0000256" key="13">
    <source>
        <dbReference type="ARBA" id="ARBA00079342"/>
    </source>
</evidence>
<dbReference type="HOGENOM" id="CLU_019699_3_0_1"/>
<dbReference type="Ensembl" id="ENSLACT00000007414.1">
    <property type="protein sequence ID" value="ENSLACP00000007353.1"/>
    <property type="gene ID" value="ENSLACG00000006525.1"/>
</dbReference>
<dbReference type="AlphaFoldDB" id="H3ACI2"/>
<dbReference type="EMBL" id="AFYH01149487">
    <property type="status" value="NOT_ANNOTATED_CDS"/>
    <property type="molecule type" value="Genomic_DNA"/>
</dbReference>
<dbReference type="Bgee" id="ENSLACG00000006525">
    <property type="expression patterns" value="Expressed in pelvic fin and 6 other cell types or tissues"/>
</dbReference>
<dbReference type="EMBL" id="AFYH01149486">
    <property type="status" value="NOT_ANNOTATED_CDS"/>
    <property type="molecule type" value="Genomic_DNA"/>
</dbReference>
<evidence type="ECO:0000256" key="12">
    <source>
        <dbReference type="ARBA" id="ARBA00068323"/>
    </source>
</evidence>
<keyword evidence="3 15" id="KW-0812">Transmembrane</keyword>
<dbReference type="PANTHER" id="PTHR16201:SF36">
    <property type="entry name" value="LYSOSOMAL AMINO ACID TRANSPORTER 1 HOMOLOG"/>
    <property type="match status" value="1"/>
</dbReference>
<feature type="transmembrane region" description="Helical" evidence="15">
    <location>
        <begin position="82"/>
        <end position="100"/>
    </location>
</feature>